<evidence type="ECO:0000313" key="1">
    <source>
        <dbReference type="EMBL" id="CAA0090848.1"/>
    </source>
</evidence>
<accession>A0A5S9NJP2</accession>
<organism evidence="1 2">
    <name type="scientific">Starkeya nomas</name>
    <dbReference type="NCBI Taxonomy" id="2666134"/>
    <lineage>
        <taxon>Bacteria</taxon>
        <taxon>Pseudomonadati</taxon>
        <taxon>Pseudomonadota</taxon>
        <taxon>Alphaproteobacteria</taxon>
        <taxon>Hyphomicrobiales</taxon>
        <taxon>Xanthobacteraceae</taxon>
        <taxon>Starkeya</taxon>
    </lineage>
</organism>
<sequence length="120" mass="13210">MRGAPPKPEPVKLPALKVGMDALIALARTYLPLRSRTAGWSRAATGMPACAPRHVMTMSSVPATMAASYASLSTRMGVVDAQIATMTRLMERSIRADEQLQVMRTQATKLEERLERLEQR</sequence>
<reference evidence="1 2" key="1">
    <citation type="submission" date="2019-12" db="EMBL/GenBank/DDBJ databases">
        <authorList>
            <person name="Reyes-Prieto M."/>
        </authorList>
    </citation>
    <scope>NUCLEOTIDE SEQUENCE [LARGE SCALE GENOMIC DNA]</scope>
    <source>
        <strain evidence="1">HF14-78462</strain>
    </source>
</reference>
<gene>
    <name evidence="1" type="ORF">STARVERO_01229</name>
</gene>
<dbReference type="AlphaFoldDB" id="A0A5S9NJP2"/>
<name>A0A5S9NJP2_9HYPH</name>
<dbReference type="Proteomes" id="UP000433050">
    <property type="component" value="Unassembled WGS sequence"/>
</dbReference>
<keyword evidence="2" id="KW-1185">Reference proteome</keyword>
<evidence type="ECO:0000313" key="2">
    <source>
        <dbReference type="Proteomes" id="UP000433050"/>
    </source>
</evidence>
<protein>
    <submittedName>
        <fullName evidence="1">Uncharacterized protein</fullName>
    </submittedName>
</protein>
<proteinExistence type="predicted"/>
<dbReference type="EMBL" id="CACSAS010000001">
    <property type="protein sequence ID" value="CAA0090848.1"/>
    <property type="molecule type" value="Genomic_DNA"/>
</dbReference>